<gene>
    <name evidence="2" type="ORF">GGR14_000497</name>
</gene>
<reference evidence="2 3" key="1">
    <citation type="submission" date="2020-08" db="EMBL/GenBank/DDBJ databases">
        <title>Genomic Encyclopedia of Type Strains, Phase IV (KMG-IV): sequencing the most valuable type-strain genomes for metagenomic binning, comparative biology and taxonomic classification.</title>
        <authorList>
            <person name="Goeker M."/>
        </authorList>
    </citation>
    <scope>NUCLEOTIDE SEQUENCE [LARGE SCALE GENOMIC DNA]</scope>
    <source>
        <strain evidence="2 3">DSM 105721</strain>
    </source>
</reference>
<dbReference type="GeneID" id="93100952"/>
<dbReference type="OrthoDB" id="1097608at2"/>
<name>A0A7W6HTK6_9BACT</name>
<dbReference type="Proteomes" id="UP000546007">
    <property type="component" value="Unassembled WGS sequence"/>
</dbReference>
<dbReference type="PROSITE" id="PS50213">
    <property type="entry name" value="FAS1"/>
    <property type="match status" value="1"/>
</dbReference>
<proteinExistence type="predicted"/>
<evidence type="ECO:0000313" key="2">
    <source>
        <dbReference type="EMBL" id="MBB4024736.1"/>
    </source>
</evidence>
<protein>
    <recommendedName>
        <fullName evidence="1">FAS1 domain-containing protein</fullName>
    </recommendedName>
</protein>
<dbReference type="Pfam" id="PF02469">
    <property type="entry name" value="Fasciclin"/>
    <property type="match status" value="1"/>
</dbReference>
<dbReference type="SUPFAM" id="SSF82153">
    <property type="entry name" value="FAS1 domain"/>
    <property type="match status" value="1"/>
</dbReference>
<accession>A0A7W6HTK6</accession>
<organism evidence="2 3">
    <name type="scientific">Butyricimonas faecihominis</name>
    <dbReference type="NCBI Taxonomy" id="1472416"/>
    <lineage>
        <taxon>Bacteria</taxon>
        <taxon>Pseudomonadati</taxon>
        <taxon>Bacteroidota</taxon>
        <taxon>Bacteroidia</taxon>
        <taxon>Bacteroidales</taxon>
        <taxon>Odoribacteraceae</taxon>
        <taxon>Butyricimonas</taxon>
    </lineage>
</organism>
<feature type="domain" description="FAS1" evidence="1">
    <location>
        <begin position="37"/>
        <end position="205"/>
    </location>
</feature>
<sequence length="210" mass="24262">MKTFLYIFISSCVLFTFTSCDTKQEWWNSGISSPYHDCSIMEFLRRDSYNWELTVELIERAQLTNLFEGQVDSLKEITFLAPPSYSILRHLYDNNLEKVSELSQDECCQLVLKHVIKGKHLKEEIIFRNPDYLILDTRQDGFSEFTCVGGNKIRVWKDKSAWAGVPDVGPETMYIYSFNAQQNVPLATPNIQPLNGVVHALNYNYVLGKI</sequence>
<dbReference type="RefSeq" id="WP_124317561.1">
    <property type="nucleotide sequence ID" value="NZ_AP028155.1"/>
</dbReference>
<dbReference type="InterPro" id="IPR036378">
    <property type="entry name" value="FAS1_dom_sf"/>
</dbReference>
<dbReference type="InterPro" id="IPR000782">
    <property type="entry name" value="FAS1_domain"/>
</dbReference>
<dbReference type="PROSITE" id="PS51257">
    <property type="entry name" value="PROKAR_LIPOPROTEIN"/>
    <property type="match status" value="1"/>
</dbReference>
<evidence type="ECO:0000259" key="1">
    <source>
        <dbReference type="PROSITE" id="PS50213"/>
    </source>
</evidence>
<dbReference type="AlphaFoldDB" id="A0A7W6HTK6"/>
<dbReference type="EMBL" id="JACIES010000001">
    <property type="protein sequence ID" value="MBB4024736.1"/>
    <property type="molecule type" value="Genomic_DNA"/>
</dbReference>
<comment type="caution">
    <text evidence="2">The sequence shown here is derived from an EMBL/GenBank/DDBJ whole genome shotgun (WGS) entry which is preliminary data.</text>
</comment>
<evidence type="ECO:0000313" key="3">
    <source>
        <dbReference type="Proteomes" id="UP000546007"/>
    </source>
</evidence>
<dbReference type="Gene3D" id="2.30.180.10">
    <property type="entry name" value="FAS1 domain"/>
    <property type="match status" value="1"/>
</dbReference>
<keyword evidence="3" id="KW-1185">Reference proteome</keyword>